<dbReference type="AlphaFoldDB" id="K9YUR5"/>
<dbReference type="OrthoDB" id="465245at2"/>
<protein>
    <recommendedName>
        <fullName evidence="3">Thylakoid-associated protein</fullName>
    </recommendedName>
</protein>
<sequence length="97" mass="10850">MANSTQDIEALAADIGDKIYIDVAKWHLYLSDAHLHTTIAEQIYPLLENKSLTEEQVQDILRRTKVKLGGGKTELPLLDLIPDNGLKDLMALLEDHS</sequence>
<keyword evidence="2" id="KW-1185">Reference proteome</keyword>
<name>K9YUR5_DACS8</name>
<dbReference type="Proteomes" id="UP000010482">
    <property type="component" value="Chromosome"/>
</dbReference>
<dbReference type="HOGENOM" id="CLU_162926_0_0_3"/>
<evidence type="ECO:0000313" key="2">
    <source>
        <dbReference type="Proteomes" id="UP000010482"/>
    </source>
</evidence>
<accession>K9YUR5</accession>
<dbReference type="KEGG" id="dsl:Dacsa_1551"/>
<proteinExistence type="predicted"/>
<organism evidence="1 2">
    <name type="scientific">Dactylococcopsis salina (strain PCC 8305)</name>
    <name type="common">Myxobactron salinum</name>
    <dbReference type="NCBI Taxonomy" id="13035"/>
    <lineage>
        <taxon>Bacteria</taxon>
        <taxon>Bacillati</taxon>
        <taxon>Cyanobacteriota</taxon>
        <taxon>Cyanophyceae</taxon>
        <taxon>Nodosilineales</taxon>
        <taxon>Cymatolegaceae</taxon>
        <taxon>Dactylococcopsis</taxon>
    </lineage>
</organism>
<dbReference type="STRING" id="13035.Dacsa_1551"/>
<dbReference type="EMBL" id="CP003944">
    <property type="protein sequence ID" value="AFZ50232.1"/>
    <property type="molecule type" value="Genomic_DNA"/>
</dbReference>
<dbReference type="Pfam" id="PF11378">
    <property type="entry name" value="DUF3181"/>
    <property type="match status" value="1"/>
</dbReference>
<dbReference type="eggNOG" id="ENOG5032S4S">
    <property type="taxonomic scope" value="Bacteria"/>
</dbReference>
<reference evidence="1" key="1">
    <citation type="submission" date="2012-04" db="EMBL/GenBank/DDBJ databases">
        <title>Finished genome of Dactylococcopsis salina PCC 8305.</title>
        <authorList>
            <consortium name="US DOE Joint Genome Institute"/>
            <person name="Gugger M."/>
            <person name="Coursin T."/>
            <person name="Rippka R."/>
            <person name="Tandeau De Marsac N."/>
            <person name="Huntemann M."/>
            <person name="Wei C.-L."/>
            <person name="Han J."/>
            <person name="Detter J.C."/>
            <person name="Han C."/>
            <person name="Tapia R."/>
            <person name="Daligault H."/>
            <person name="Chen A."/>
            <person name="Krypides N."/>
            <person name="Mavromatis K."/>
            <person name="Markowitz V."/>
            <person name="Szeto E."/>
            <person name="Ivanova N."/>
            <person name="Ovchinnikova G."/>
            <person name="Pagani I."/>
            <person name="Pati A."/>
            <person name="Goodwin L."/>
            <person name="Peters L."/>
            <person name="Pitluck S."/>
            <person name="Woyke T."/>
            <person name="Kerfeld C."/>
        </authorList>
    </citation>
    <scope>NUCLEOTIDE SEQUENCE [LARGE SCALE GENOMIC DNA]</scope>
    <source>
        <strain evidence="1">PCC 8305</strain>
    </source>
</reference>
<evidence type="ECO:0000313" key="1">
    <source>
        <dbReference type="EMBL" id="AFZ50232.1"/>
    </source>
</evidence>
<gene>
    <name evidence="1" type="ORF">Dacsa_1551</name>
</gene>
<dbReference type="InterPro" id="IPR021518">
    <property type="entry name" value="DUF3181"/>
</dbReference>
<evidence type="ECO:0008006" key="3">
    <source>
        <dbReference type="Google" id="ProtNLM"/>
    </source>
</evidence>
<dbReference type="RefSeq" id="WP_015229230.1">
    <property type="nucleotide sequence ID" value="NC_019780.1"/>
</dbReference>